<dbReference type="SUPFAM" id="SSF53383">
    <property type="entry name" value="PLP-dependent transferases"/>
    <property type="match status" value="1"/>
</dbReference>
<comment type="catalytic activity">
    <reaction evidence="5">
        <text>N(2)-acetyl-L-ornithine + 2-oxoglutarate = N-acetyl-L-glutamate 5-semialdehyde + L-glutamate</text>
        <dbReference type="Rhea" id="RHEA:18049"/>
        <dbReference type="ChEBI" id="CHEBI:16810"/>
        <dbReference type="ChEBI" id="CHEBI:29123"/>
        <dbReference type="ChEBI" id="CHEBI:29985"/>
        <dbReference type="ChEBI" id="CHEBI:57805"/>
        <dbReference type="EC" id="2.6.1.11"/>
    </reaction>
</comment>
<comment type="miscellaneous">
    <text evidence="5">May also have succinyldiaminopimelate aminotransferase activity, thus carrying out the corresponding step in lysine biosynthesis.</text>
</comment>
<feature type="binding site" evidence="5">
    <location>
        <position position="281"/>
    </location>
    <ligand>
        <name>pyridoxal 5'-phosphate</name>
        <dbReference type="ChEBI" id="CHEBI:597326"/>
    </ligand>
</feature>
<dbReference type="InterPro" id="IPR015422">
    <property type="entry name" value="PyrdxlP-dep_Trfase_small"/>
</dbReference>
<dbReference type="NCBIfam" id="TIGR00707">
    <property type="entry name" value="argD"/>
    <property type="match status" value="1"/>
</dbReference>
<sequence>MNLEQIRELDKKYYMNTFGDRTPVAFESGEGIRLKAVDGTEYTDFFAGIAVNSLGYAHPRLVRELCDQIGKLTHISNVYYTENQARLAQMLAENSCADRVFFANTGAEANEGAIKLVKKYFYQNGENRTEFVTLENSFHGRTLATVAATGQPKYQKPYQPLINTFKHVTANDCEQLKAAVSDKTAAIMLEVIQGESGVRPLTQEYLKLARELCDKHGAFLIIDEVQTGVGRTGKLFAYEHYGVEPDVFTLAKGLGGGVPIGAFCAKERLASAFTPGDHGTTFGGNPLAARAGLVVLDELLNNGVLENANAVGVYFGQRLEQLAQECEAIAEVRGIGLMRGVEFKEPIAKEIGQKLMEKRYIVGTVGTSVLRLVPPLIVTKEDIDGFIDTLKGVMTEC</sequence>
<dbReference type="EMBL" id="MN577573">
    <property type="protein sequence ID" value="QGT51048.1"/>
    <property type="molecule type" value="Genomic_DNA"/>
</dbReference>
<dbReference type="PANTHER" id="PTHR11986">
    <property type="entry name" value="AMINOTRANSFERASE CLASS III"/>
    <property type="match status" value="1"/>
</dbReference>
<dbReference type="UniPathway" id="UPA00068">
    <property type="reaction ID" value="UER00109"/>
</dbReference>
<dbReference type="InterPro" id="IPR049704">
    <property type="entry name" value="Aminotrans_3_PPA_site"/>
</dbReference>
<keyword evidence="4 5" id="KW-0663">Pyridoxal phosphate</keyword>
<keyword evidence="2 5" id="KW-0028">Amino-acid biosynthesis</keyword>
<dbReference type="CDD" id="cd00610">
    <property type="entry name" value="OAT_like"/>
    <property type="match status" value="1"/>
</dbReference>
<feature type="binding site" evidence="5">
    <location>
        <position position="280"/>
    </location>
    <ligand>
        <name>N(2)-acetyl-L-ornithine</name>
        <dbReference type="ChEBI" id="CHEBI:57805"/>
    </ligand>
</feature>
<feature type="binding site" evidence="5">
    <location>
        <position position="141"/>
    </location>
    <ligand>
        <name>N(2)-acetyl-L-ornithine</name>
        <dbReference type="ChEBI" id="CHEBI:57805"/>
    </ligand>
</feature>
<comment type="cofactor">
    <cofactor evidence="5">
        <name>pyridoxal 5'-phosphate</name>
        <dbReference type="ChEBI" id="CHEBI:597326"/>
    </cofactor>
    <text evidence="5">Binds 1 pyridoxal phosphate per subunit.</text>
</comment>
<keyword evidence="5" id="KW-0055">Arginine biosynthesis</keyword>
<comment type="pathway">
    <text evidence="5">Amino-acid biosynthesis; L-arginine biosynthesis; N(2)-acetyl-L-ornithine from L-glutamate: step 4/4.</text>
</comment>
<comment type="subcellular location">
    <subcellularLocation>
        <location evidence="5">Cytoplasm</location>
    </subcellularLocation>
</comment>
<dbReference type="PROSITE" id="PS00600">
    <property type="entry name" value="AA_TRANSFER_CLASS_3"/>
    <property type="match status" value="1"/>
</dbReference>
<dbReference type="NCBIfam" id="NF002325">
    <property type="entry name" value="PRK01278.1"/>
    <property type="match status" value="1"/>
</dbReference>
<dbReference type="EC" id="2.6.1.11" evidence="5"/>
<evidence type="ECO:0000256" key="5">
    <source>
        <dbReference type="HAMAP-Rule" id="MF_01107"/>
    </source>
</evidence>
<keyword evidence="1 5" id="KW-0032">Aminotransferase</keyword>
<evidence type="ECO:0000256" key="2">
    <source>
        <dbReference type="ARBA" id="ARBA00022605"/>
    </source>
</evidence>
<feature type="binding site" evidence="5">
    <location>
        <begin position="223"/>
        <end position="226"/>
    </location>
    <ligand>
        <name>pyridoxal 5'-phosphate</name>
        <dbReference type="ChEBI" id="CHEBI:597326"/>
    </ligand>
</feature>
<keyword evidence="3 5" id="KW-0808">Transferase</keyword>
<dbReference type="InterPro" id="IPR015421">
    <property type="entry name" value="PyrdxlP-dep_Trfase_major"/>
</dbReference>
<dbReference type="PANTHER" id="PTHR11986:SF79">
    <property type="entry name" value="ACETYLORNITHINE AMINOTRANSFERASE, MITOCHONDRIAL"/>
    <property type="match status" value="1"/>
</dbReference>
<comment type="subunit">
    <text evidence="5">Homodimer.</text>
</comment>
<dbReference type="AlphaFoldDB" id="A0A650EP93"/>
<dbReference type="InterPro" id="IPR050103">
    <property type="entry name" value="Class-III_PLP-dep_AT"/>
</dbReference>
<proteinExistence type="inferred from homology"/>
<dbReference type="HAMAP" id="MF_01107">
    <property type="entry name" value="ArgD_aminotrans_3"/>
    <property type="match status" value="1"/>
</dbReference>
<feature type="binding site" evidence="5">
    <location>
        <begin position="106"/>
        <end position="107"/>
    </location>
    <ligand>
        <name>pyridoxal 5'-phosphate</name>
        <dbReference type="ChEBI" id="CHEBI:597326"/>
    </ligand>
</feature>
<evidence type="ECO:0000313" key="6">
    <source>
        <dbReference type="EMBL" id="QGT51048.1"/>
    </source>
</evidence>
<dbReference type="Pfam" id="PF00202">
    <property type="entry name" value="Aminotran_3"/>
    <property type="match status" value="1"/>
</dbReference>
<evidence type="ECO:0000256" key="4">
    <source>
        <dbReference type="ARBA" id="ARBA00022898"/>
    </source>
</evidence>
<dbReference type="GO" id="GO:0003992">
    <property type="term" value="F:N2-acetyl-L-ornithine:2-oxoglutarate 5-aminotransferase activity"/>
    <property type="evidence" value="ECO:0007669"/>
    <property type="project" value="UniProtKB-UniRule"/>
</dbReference>
<protein>
    <recommendedName>
        <fullName evidence="5">Acetylornithine aminotransferase</fullName>
        <shortName evidence="5">ACOAT</shortName>
        <ecNumber evidence="5">2.6.1.11</ecNumber>
    </recommendedName>
</protein>
<dbReference type="Gene3D" id="3.40.640.10">
    <property type="entry name" value="Type I PLP-dependent aspartate aminotransferase-like (Major domain)"/>
    <property type="match status" value="1"/>
</dbReference>
<evidence type="ECO:0000256" key="1">
    <source>
        <dbReference type="ARBA" id="ARBA00022576"/>
    </source>
</evidence>
<gene>
    <name evidence="5 6" type="primary">argD</name>
    <name evidence="6" type="ORF">Firmicute1046_1240</name>
</gene>
<name>A0A650EP93_9FIRM</name>
<reference evidence="6" key="1">
    <citation type="journal article" date="2020" name="J. ISSAAS">
        <title>Lactobacilli and other gastrointestinal microbiota of Peromyscus leucopus, reservoir host for agents of Lyme disease and other zoonoses in North America.</title>
        <authorList>
            <person name="Milovic A."/>
            <person name="Bassam K."/>
            <person name="Shao H."/>
            <person name="Chatzistamou I."/>
            <person name="Tufts D.M."/>
            <person name="Diuk-Wasser M."/>
            <person name="Barbour A.G."/>
        </authorList>
    </citation>
    <scope>NUCLEOTIDE SEQUENCE</scope>
    <source>
        <strain evidence="6">LL40</strain>
    </source>
</reference>
<dbReference type="GO" id="GO:0005737">
    <property type="term" value="C:cytoplasm"/>
    <property type="evidence" value="ECO:0007669"/>
    <property type="project" value="UniProtKB-SubCell"/>
</dbReference>
<dbReference type="InterPro" id="IPR015424">
    <property type="entry name" value="PyrdxlP-dep_Trfase"/>
</dbReference>
<keyword evidence="5" id="KW-0963">Cytoplasm</keyword>
<dbReference type="GO" id="GO:0006526">
    <property type="term" value="P:L-arginine biosynthetic process"/>
    <property type="evidence" value="ECO:0007669"/>
    <property type="project" value="UniProtKB-UniRule"/>
</dbReference>
<organism evidence="6">
    <name type="scientific">uncultured Bacillota bacterium</name>
    <dbReference type="NCBI Taxonomy" id="344338"/>
    <lineage>
        <taxon>Bacteria</taxon>
        <taxon>Bacillati</taxon>
        <taxon>Bacillota</taxon>
        <taxon>environmental samples</taxon>
    </lineage>
</organism>
<dbReference type="Gene3D" id="3.90.1150.10">
    <property type="entry name" value="Aspartate Aminotransferase, domain 1"/>
    <property type="match status" value="1"/>
</dbReference>
<dbReference type="InterPro" id="IPR004636">
    <property type="entry name" value="AcOrn/SuccOrn_fam"/>
</dbReference>
<evidence type="ECO:0000256" key="3">
    <source>
        <dbReference type="ARBA" id="ARBA00022679"/>
    </source>
</evidence>
<dbReference type="FunFam" id="3.40.640.10:FF:000004">
    <property type="entry name" value="Acetylornithine aminotransferase"/>
    <property type="match status" value="1"/>
</dbReference>
<accession>A0A650EP93</accession>
<dbReference type="PIRSF" id="PIRSF000521">
    <property type="entry name" value="Transaminase_4ab_Lys_Orn"/>
    <property type="match status" value="1"/>
</dbReference>
<feature type="modified residue" description="N6-(pyridoxal phosphate)lysine" evidence="5">
    <location>
        <position position="252"/>
    </location>
</feature>
<dbReference type="GO" id="GO:0030170">
    <property type="term" value="F:pyridoxal phosphate binding"/>
    <property type="evidence" value="ECO:0007669"/>
    <property type="project" value="InterPro"/>
</dbReference>
<feature type="binding site" evidence="5">
    <location>
        <position position="138"/>
    </location>
    <ligand>
        <name>pyridoxal 5'-phosphate</name>
        <dbReference type="ChEBI" id="CHEBI:597326"/>
    </ligand>
</feature>
<dbReference type="InterPro" id="IPR005814">
    <property type="entry name" value="Aminotrans_3"/>
</dbReference>
<dbReference type="GO" id="GO:0042802">
    <property type="term" value="F:identical protein binding"/>
    <property type="evidence" value="ECO:0007669"/>
    <property type="project" value="TreeGrafter"/>
</dbReference>
<comment type="similarity">
    <text evidence="5">Belongs to the class-III pyridoxal-phosphate-dependent aminotransferase family. ArgD subfamily.</text>
</comment>